<dbReference type="EMBL" id="KZ825136">
    <property type="protein sequence ID" value="PYI19221.1"/>
    <property type="molecule type" value="Genomic_DNA"/>
</dbReference>
<keyword evidence="2" id="KW-1185">Reference proteome</keyword>
<accession>A0A2V5H6Q8</accession>
<proteinExistence type="predicted"/>
<protein>
    <submittedName>
        <fullName evidence="1">Uncharacterized protein</fullName>
    </submittedName>
</protein>
<name>A0A2V5H6Q8_ASPV1</name>
<evidence type="ECO:0000313" key="2">
    <source>
        <dbReference type="Proteomes" id="UP000249829"/>
    </source>
</evidence>
<organism evidence="1 2">
    <name type="scientific">Aspergillus violaceofuscus (strain CBS 115571)</name>
    <dbReference type="NCBI Taxonomy" id="1450538"/>
    <lineage>
        <taxon>Eukaryota</taxon>
        <taxon>Fungi</taxon>
        <taxon>Dikarya</taxon>
        <taxon>Ascomycota</taxon>
        <taxon>Pezizomycotina</taxon>
        <taxon>Eurotiomycetes</taxon>
        <taxon>Eurotiomycetidae</taxon>
        <taxon>Eurotiales</taxon>
        <taxon>Aspergillaceae</taxon>
        <taxon>Aspergillus</taxon>
    </lineage>
</organism>
<dbReference type="AlphaFoldDB" id="A0A2V5H6Q8"/>
<reference evidence="1 2" key="1">
    <citation type="submission" date="2018-02" db="EMBL/GenBank/DDBJ databases">
        <title>The genomes of Aspergillus section Nigri reveals drivers in fungal speciation.</title>
        <authorList>
            <consortium name="DOE Joint Genome Institute"/>
            <person name="Vesth T.C."/>
            <person name="Nybo J."/>
            <person name="Theobald S."/>
            <person name="Brandl J."/>
            <person name="Frisvad J.C."/>
            <person name="Nielsen K.F."/>
            <person name="Lyhne E.K."/>
            <person name="Kogle M.E."/>
            <person name="Kuo A."/>
            <person name="Riley R."/>
            <person name="Clum A."/>
            <person name="Nolan M."/>
            <person name="Lipzen A."/>
            <person name="Salamov A."/>
            <person name="Henrissat B."/>
            <person name="Wiebenga A."/>
            <person name="De vries R.P."/>
            <person name="Grigoriev I.V."/>
            <person name="Mortensen U.H."/>
            <person name="Andersen M.R."/>
            <person name="Baker S.E."/>
        </authorList>
    </citation>
    <scope>NUCLEOTIDE SEQUENCE [LARGE SCALE GENOMIC DNA]</scope>
    <source>
        <strain evidence="1 2">CBS 115571</strain>
    </source>
</reference>
<sequence length="75" mass="8279">MNEPVMRVFSSALECFPCGIIIITSITSITFHLTSLTIIQVDSIVQPPLLLGRILGNRQLGLGFIPSKPTVLHYR</sequence>
<dbReference type="Proteomes" id="UP000249829">
    <property type="component" value="Unassembled WGS sequence"/>
</dbReference>
<evidence type="ECO:0000313" key="1">
    <source>
        <dbReference type="EMBL" id="PYI19221.1"/>
    </source>
</evidence>
<gene>
    <name evidence="1" type="ORF">BO99DRAFT_402840</name>
</gene>